<organism evidence="2 3">
    <name type="scientific">Solanum tuberosum</name>
    <name type="common">Potato</name>
    <dbReference type="NCBI Taxonomy" id="4113"/>
    <lineage>
        <taxon>Eukaryota</taxon>
        <taxon>Viridiplantae</taxon>
        <taxon>Streptophyta</taxon>
        <taxon>Embryophyta</taxon>
        <taxon>Tracheophyta</taxon>
        <taxon>Spermatophyta</taxon>
        <taxon>Magnoliopsida</taxon>
        <taxon>eudicotyledons</taxon>
        <taxon>Gunneridae</taxon>
        <taxon>Pentapetalae</taxon>
        <taxon>asterids</taxon>
        <taxon>lamiids</taxon>
        <taxon>Solanales</taxon>
        <taxon>Solanaceae</taxon>
        <taxon>Solanoideae</taxon>
        <taxon>Solaneae</taxon>
        <taxon>Solanum</taxon>
    </lineage>
</organism>
<dbReference type="EnsemblPlants" id="PGSC0003DMT400090726">
    <property type="protein sequence ID" value="PGSC0003DMT400090726"/>
    <property type="gene ID" value="PGSC0003DMG400040297"/>
</dbReference>
<dbReference type="InParanoid" id="M1DL17"/>
<dbReference type="HOGENOM" id="CLU_2403831_0_0_1"/>
<feature type="region of interest" description="Disordered" evidence="1">
    <location>
        <begin position="1"/>
        <end position="24"/>
    </location>
</feature>
<sequence length="93" mass="10737">MPSPPRAVVLTTGRGGGRGRSTSNDHISQYIMTEVAHDLLNRRYLSPLSNAIKFASFRVWSQQNFEDPYCQLVKKFREAEFWDPIPTDPFYKT</sequence>
<evidence type="ECO:0000313" key="3">
    <source>
        <dbReference type="Proteomes" id="UP000011115"/>
    </source>
</evidence>
<accession>M1DL17</accession>
<proteinExistence type="predicted"/>
<reference evidence="3" key="1">
    <citation type="journal article" date="2011" name="Nature">
        <title>Genome sequence and analysis of the tuber crop potato.</title>
        <authorList>
            <consortium name="The Potato Genome Sequencing Consortium"/>
        </authorList>
    </citation>
    <scope>NUCLEOTIDE SEQUENCE [LARGE SCALE GENOMIC DNA]</scope>
    <source>
        <strain evidence="3">cv. DM1-3 516 R44</strain>
    </source>
</reference>
<protein>
    <submittedName>
        <fullName evidence="2">Uncharacterized protein</fullName>
    </submittedName>
</protein>
<keyword evidence="3" id="KW-1185">Reference proteome</keyword>
<evidence type="ECO:0000256" key="1">
    <source>
        <dbReference type="SAM" id="MobiDB-lite"/>
    </source>
</evidence>
<evidence type="ECO:0000313" key="2">
    <source>
        <dbReference type="EnsemblPlants" id="PGSC0003DMT400090726"/>
    </source>
</evidence>
<dbReference type="AlphaFoldDB" id="M1DL17"/>
<name>M1DL17_SOLTU</name>
<dbReference type="Proteomes" id="UP000011115">
    <property type="component" value="Unassembled WGS sequence"/>
</dbReference>
<dbReference type="PaxDb" id="4113-PGSC0003DMT400090726"/>
<reference evidence="2" key="2">
    <citation type="submission" date="2015-06" db="UniProtKB">
        <authorList>
            <consortium name="EnsemblPlants"/>
        </authorList>
    </citation>
    <scope>IDENTIFICATION</scope>
    <source>
        <strain evidence="2">DM1-3 516 R44</strain>
    </source>
</reference>
<dbReference type="Gramene" id="PGSC0003DMT400090726">
    <property type="protein sequence ID" value="PGSC0003DMT400090726"/>
    <property type="gene ID" value="PGSC0003DMG400040297"/>
</dbReference>